<keyword evidence="6" id="KW-1015">Disulfide bond</keyword>
<dbReference type="AlphaFoldDB" id="A0A5P9CGN7"/>
<comment type="subcellular location">
    <subcellularLocation>
        <location evidence="1">Cytoplasm</location>
    </subcellularLocation>
</comment>
<dbReference type="InterPro" id="IPR019479">
    <property type="entry name" value="Peroxiredoxin_C"/>
</dbReference>
<evidence type="ECO:0000259" key="10">
    <source>
        <dbReference type="PROSITE" id="PS51352"/>
    </source>
</evidence>
<evidence type="ECO:0000313" key="11">
    <source>
        <dbReference type="EMBL" id="QFT25395.1"/>
    </source>
</evidence>
<evidence type="ECO:0000256" key="3">
    <source>
        <dbReference type="ARBA" id="ARBA00022490"/>
    </source>
</evidence>
<organism evidence="11 12">
    <name type="scientific">Vibrio aquimaris</name>
    <dbReference type="NCBI Taxonomy" id="2587862"/>
    <lineage>
        <taxon>Bacteria</taxon>
        <taxon>Pseudomonadati</taxon>
        <taxon>Pseudomonadota</taxon>
        <taxon>Gammaproteobacteria</taxon>
        <taxon>Vibrionales</taxon>
        <taxon>Vibrionaceae</taxon>
        <taxon>Vibrio</taxon>
    </lineage>
</organism>
<dbReference type="GO" id="GO:0045454">
    <property type="term" value="P:cell redox homeostasis"/>
    <property type="evidence" value="ECO:0007669"/>
    <property type="project" value="TreeGrafter"/>
</dbReference>
<dbReference type="GO" id="GO:0033554">
    <property type="term" value="P:cellular response to stress"/>
    <property type="evidence" value="ECO:0007669"/>
    <property type="project" value="TreeGrafter"/>
</dbReference>
<dbReference type="NCBIfam" id="NF011576">
    <property type="entry name" value="PRK15000.1"/>
    <property type="match status" value="1"/>
</dbReference>
<accession>A0A5P9CGN7</accession>
<gene>
    <name evidence="11" type="primary">tsaA1</name>
    <name evidence="11" type="ORF">FIV01_02935</name>
</gene>
<dbReference type="Gene3D" id="3.40.30.10">
    <property type="entry name" value="Glutaredoxin"/>
    <property type="match status" value="1"/>
</dbReference>
<evidence type="ECO:0000256" key="1">
    <source>
        <dbReference type="ARBA" id="ARBA00004496"/>
    </source>
</evidence>
<dbReference type="Pfam" id="PF00578">
    <property type="entry name" value="AhpC-TSA"/>
    <property type="match status" value="1"/>
</dbReference>
<comment type="function">
    <text evidence="9">Thiol-specific peroxidase that catalyzes the reduction of hydrogen peroxide and organic hydroperoxides to water and alcohols, respectively. Plays a role in cell protection against oxidative stress by detoxifying peroxides.</text>
</comment>
<dbReference type="GO" id="GO:0042744">
    <property type="term" value="P:hydrogen peroxide catabolic process"/>
    <property type="evidence" value="ECO:0007669"/>
    <property type="project" value="TreeGrafter"/>
</dbReference>
<dbReference type="InterPro" id="IPR000866">
    <property type="entry name" value="AhpC/TSA"/>
</dbReference>
<keyword evidence="3" id="KW-0963">Cytoplasm</keyword>
<feature type="domain" description="Thioredoxin" evidence="10">
    <location>
        <begin position="63"/>
        <end position="224"/>
    </location>
</feature>
<dbReference type="SUPFAM" id="SSF52833">
    <property type="entry name" value="Thioredoxin-like"/>
    <property type="match status" value="1"/>
</dbReference>
<evidence type="ECO:0000256" key="2">
    <source>
        <dbReference type="ARBA" id="ARBA00009796"/>
    </source>
</evidence>
<evidence type="ECO:0000256" key="6">
    <source>
        <dbReference type="ARBA" id="ARBA00023157"/>
    </source>
</evidence>
<dbReference type="Proteomes" id="UP000326936">
    <property type="component" value="Chromosome"/>
</dbReference>
<keyword evidence="4 11" id="KW-0575">Peroxidase</keyword>
<evidence type="ECO:0000256" key="7">
    <source>
        <dbReference type="ARBA" id="ARBA00023284"/>
    </source>
</evidence>
<evidence type="ECO:0000256" key="4">
    <source>
        <dbReference type="ARBA" id="ARBA00022559"/>
    </source>
</evidence>
<dbReference type="FunFam" id="3.40.30.10:FF:000002">
    <property type="entry name" value="Alkyl hydroperoxide reductase C"/>
    <property type="match status" value="1"/>
</dbReference>
<dbReference type="PANTHER" id="PTHR10681">
    <property type="entry name" value="THIOREDOXIN PEROXIDASE"/>
    <property type="match status" value="1"/>
</dbReference>
<dbReference type="InterPro" id="IPR013766">
    <property type="entry name" value="Thioredoxin_domain"/>
</dbReference>
<comment type="similarity">
    <text evidence="2">Belongs to the peroxiredoxin family. AhpC/Prx1 subfamily.</text>
</comment>
<dbReference type="Pfam" id="PF10417">
    <property type="entry name" value="1-cysPrx_C"/>
    <property type="match status" value="1"/>
</dbReference>
<name>A0A5P9CGN7_9VIBR</name>
<dbReference type="GO" id="GO:0006979">
    <property type="term" value="P:response to oxidative stress"/>
    <property type="evidence" value="ECO:0007669"/>
    <property type="project" value="TreeGrafter"/>
</dbReference>
<proteinExistence type="inferred from homology"/>
<evidence type="ECO:0000313" key="12">
    <source>
        <dbReference type="Proteomes" id="UP000326936"/>
    </source>
</evidence>
<keyword evidence="12" id="KW-1185">Reference proteome</keyword>
<sequence length="263" mass="29676">MSQFGERRIDFNLSFFSINLIYLFRFFQYYNLYYSLSRTNTDQTKITQDGLELTILFRSKKMVLVGRQAPDFTAAAVLGNGEIVDNFNFAEFTKGKKAVVFFYPLDFTFVCPSELIAFDNRLADFQEKGVEVIGVSIDSQFSHNAWRNTAIEDGGIGEVKYPLVADVKHEICKAYDVEHPEAGVAFRGSFLIDEEGVVRHQVVNDLPLGRNIDEMLRMVDALNFHQKHGEVCPAQWEEGKAGMDASPKGVAAFLSEHASDLSK</sequence>
<dbReference type="EMBL" id="CP045350">
    <property type="protein sequence ID" value="QFT25395.1"/>
    <property type="molecule type" value="Genomic_DNA"/>
</dbReference>
<protein>
    <recommendedName>
        <fullName evidence="8">Thioredoxin peroxidase</fullName>
    </recommendedName>
</protein>
<evidence type="ECO:0000256" key="9">
    <source>
        <dbReference type="ARBA" id="ARBA00037420"/>
    </source>
</evidence>
<keyword evidence="7" id="KW-0676">Redox-active center</keyword>
<dbReference type="InterPro" id="IPR050217">
    <property type="entry name" value="Peroxiredoxin"/>
</dbReference>
<evidence type="ECO:0000256" key="5">
    <source>
        <dbReference type="ARBA" id="ARBA00023002"/>
    </source>
</evidence>
<dbReference type="InterPro" id="IPR036249">
    <property type="entry name" value="Thioredoxin-like_sf"/>
</dbReference>
<evidence type="ECO:0000256" key="8">
    <source>
        <dbReference type="ARBA" id="ARBA00032824"/>
    </source>
</evidence>
<dbReference type="PROSITE" id="PS51352">
    <property type="entry name" value="THIOREDOXIN_2"/>
    <property type="match status" value="1"/>
</dbReference>
<dbReference type="KEGG" id="vaq:FIV01_02935"/>
<keyword evidence="5 11" id="KW-0560">Oxidoreductase</keyword>
<dbReference type="PANTHER" id="PTHR10681:SF128">
    <property type="entry name" value="THIOREDOXIN-DEPENDENT PEROXIDE REDUCTASE, MITOCHONDRIAL"/>
    <property type="match status" value="1"/>
</dbReference>
<reference evidence="11 12" key="1">
    <citation type="submission" date="2019-10" db="EMBL/GenBank/DDBJ databases">
        <title>Complete genome sequence of Vibrio sp. strain THAF100, isolated from non-filtered water from the water column of tank 6 of a marine aquarium containing stony-coral fragments. Water maintained at 26 degree C.</title>
        <authorList>
            <person name="Ruckert C."/>
            <person name="Franco A."/>
            <person name="Kalinowski J."/>
            <person name="Glaeser S."/>
        </authorList>
    </citation>
    <scope>NUCLEOTIDE SEQUENCE [LARGE SCALE GENOMIC DNA]</scope>
    <source>
        <strain evidence="11 12">THAF100</strain>
    </source>
</reference>
<dbReference type="GO" id="GO:0005829">
    <property type="term" value="C:cytosol"/>
    <property type="evidence" value="ECO:0007669"/>
    <property type="project" value="TreeGrafter"/>
</dbReference>
<dbReference type="GO" id="GO:0008379">
    <property type="term" value="F:thioredoxin peroxidase activity"/>
    <property type="evidence" value="ECO:0007669"/>
    <property type="project" value="TreeGrafter"/>
</dbReference>
<dbReference type="CDD" id="cd03015">
    <property type="entry name" value="PRX_Typ2cys"/>
    <property type="match status" value="1"/>
</dbReference>